<evidence type="ECO:0000313" key="10">
    <source>
        <dbReference type="EMBL" id="QLG48714.1"/>
    </source>
</evidence>
<dbReference type="RefSeq" id="WP_179260451.1">
    <property type="nucleotide sequence ID" value="NZ_CP058601.1"/>
</dbReference>
<evidence type="ECO:0000313" key="11">
    <source>
        <dbReference type="Proteomes" id="UP000509241"/>
    </source>
</evidence>
<dbReference type="CDD" id="cd00130">
    <property type="entry name" value="PAS"/>
    <property type="match status" value="1"/>
</dbReference>
<dbReference type="InterPro" id="IPR000700">
    <property type="entry name" value="PAS-assoc_C"/>
</dbReference>
<protein>
    <recommendedName>
        <fullName evidence="2">histidine kinase</fullName>
        <ecNumber evidence="2">2.7.13.3</ecNumber>
    </recommendedName>
</protein>
<dbReference type="PRINTS" id="PR00344">
    <property type="entry name" value="BCTRLSENSOR"/>
</dbReference>
<evidence type="ECO:0000259" key="8">
    <source>
        <dbReference type="PROSITE" id="PS50112"/>
    </source>
</evidence>
<dbReference type="EMBL" id="CP058601">
    <property type="protein sequence ID" value="QLG48714.1"/>
    <property type="molecule type" value="Genomic_DNA"/>
</dbReference>
<dbReference type="InterPro" id="IPR052162">
    <property type="entry name" value="Sensor_kinase/Photoreceptor"/>
</dbReference>
<evidence type="ECO:0000256" key="5">
    <source>
        <dbReference type="ARBA" id="ARBA00022777"/>
    </source>
</evidence>
<dbReference type="Proteomes" id="UP000509241">
    <property type="component" value="Chromosome"/>
</dbReference>
<dbReference type="PROSITE" id="PS50109">
    <property type="entry name" value="HIS_KIN"/>
    <property type="match status" value="1"/>
</dbReference>
<dbReference type="KEGG" id="haly:HYG82_07565"/>
<feature type="domain" description="PAS" evidence="8">
    <location>
        <begin position="4"/>
        <end position="75"/>
    </location>
</feature>
<dbReference type="AlphaFoldDB" id="A0A7D5GH05"/>
<dbReference type="PROSITE" id="PS50112">
    <property type="entry name" value="PAS"/>
    <property type="match status" value="1"/>
</dbReference>
<dbReference type="PROSITE" id="PS50113">
    <property type="entry name" value="PAC"/>
    <property type="match status" value="1"/>
</dbReference>
<dbReference type="GeneID" id="56033138"/>
<evidence type="ECO:0000256" key="6">
    <source>
        <dbReference type="SAM" id="MobiDB-lite"/>
    </source>
</evidence>
<evidence type="ECO:0000256" key="4">
    <source>
        <dbReference type="ARBA" id="ARBA00022679"/>
    </source>
</evidence>
<keyword evidence="5 10" id="KW-0418">Kinase</keyword>
<evidence type="ECO:0000259" key="9">
    <source>
        <dbReference type="PROSITE" id="PS50113"/>
    </source>
</evidence>
<gene>
    <name evidence="10" type="ORF">HYG82_07565</name>
</gene>
<evidence type="ECO:0000256" key="2">
    <source>
        <dbReference type="ARBA" id="ARBA00012438"/>
    </source>
</evidence>
<dbReference type="EC" id="2.7.13.3" evidence="2"/>
<feature type="compositionally biased region" description="Polar residues" evidence="6">
    <location>
        <begin position="346"/>
        <end position="356"/>
    </location>
</feature>
<proteinExistence type="predicted"/>
<dbReference type="PANTHER" id="PTHR43304:SF1">
    <property type="entry name" value="PAC DOMAIN-CONTAINING PROTEIN"/>
    <property type="match status" value="1"/>
</dbReference>
<dbReference type="InterPro" id="IPR000014">
    <property type="entry name" value="PAS"/>
</dbReference>
<dbReference type="PANTHER" id="PTHR43304">
    <property type="entry name" value="PHYTOCHROME-LIKE PROTEIN CPH1"/>
    <property type="match status" value="1"/>
</dbReference>
<dbReference type="Pfam" id="PF02518">
    <property type="entry name" value="HATPase_c"/>
    <property type="match status" value="1"/>
</dbReference>
<dbReference type="InterPro" id="IPR036890">
    <property type="entry name" value="HATPase_C_sf"/>
</dbReference>
<dbReference type="GO" id="GO:0004673">
    <property type="term" value="F:protein histidine kinase activity"/>
    <property type="evidence" value="ECO:0007669"/>
    <property type="project" value="UniProtKB-EC"/>
</dbReference>
<dbReference type="SMART" id="SM00387">
    <property type="entry name" value="HATPase_c"/>
    <property type="match status" value="1"/>
</dbReference>
<feature type="region of interest" description="Disordered" evidence="6">
    <location>
        <begin position="337"/>
        <end position="356"/>
    </location>
</feature>
<dbReference type="InterPro" id="IPR035965">
    <property type="entry name" value="PAS-like_dom_sf"/>
</dbReference>
<dbReference type="Gene3D" id="3.30.450.20">
    <property type="entry name" value="PAS domain"/>
    <property type="match status" value="1"/>
</dbReference>
<dbReference type="InterPro" id="IPR003594">
    <property type="entry name" value="HATPase_dom"/>
</dbReference>
<dbReference type="NCBIfam" id="TIGR00229">
    <property type="entry name" value="sensory_box"/>
    <property type="match status" value="1"/>
</dbReference>
<keyword evidence="3" id="KW-0597">Phosphoprotein</keyword>
<dbReference type="SUPFAM" id="SSF55785">
    <property type="entry name" value="PYP-like sensor domain (PAS domain)"/>
    <property type="match status" value="1"/>
</dbReference>
<organism evidence="10 11">
    <name type="scientific">Natrinema halophilum</name>
    <dbReference type="NCBI Taxonomy" id="1699371"/>
    <lineage>
        <taxon>Archaea</taxon>
        <taxon>Methanobacteriati</taxon>
        <taxon>Methanobacteriota</taxon>
        <taxon>Stenosarchaea group</taxon>
        <taxon>Halobacteria</taxon>
        <taxon>Halobacteriales</taxon>
        <taxon>Natrialbaceae</taxon>
        <taxon>Natrinema</taxon>
    </lineage>
</organism>
<keyword evidence="4" id="KW-0808">Transferase</keyword>
<reference evidence="10 11" key="1">
    <citation type="submission" date="2020-07" db="EMBL/GenBank/DDBJ databases">
        <authorList>
            <person name="Cui H."/>
        </authorList>
    </citation>
    <scope>NUCLEOTIDE SEQUENCE [LARGE SCALE GENOMIC DNA]</scope>
    <source>
        <strain evidence="10 11">YPL8</strain>
    </source>
</reference>
<dbReference type="Pfam" id="PF13426">
    <property type="entry name" value="PAS_9"/>
    <property type="match status" value="1"/>
</dbReference>
<dbReference type="SUPFAM" id="SSF55874">
    <property type="entry name" value="ATPase domain of HSP90 chaperone/DNA topoisomerase II/histidine kinase"/>
    <property type="match status" value="1"/>
</dbReference>
<evidence type="ECO:0000256" key="3">
    <source>
        <dbReference type="ARBA" id="ARBA00022553"/>
    </source>
</evidence>
<sequence length="356" mass="39623">MDNESVTLPSVLRDLNTGITLHEIETGAILDVNEAVEELYGYSTAELRTMAVEDFTAPSTKYTQEEAIRRIQAAGSGDPQSFEWQIERSNGEYRWASVDLTPTTIDDGKYVIAEVCDITVYRTREQLLRLLNRVIRHNLRNEMNILMGYADRIKSAIENNDLREEVETIESIASEVGRLSESIHEIEHIVEPAATERQRTNLQTVVQNRAGEIEAEYPAVDLTVDAPSSIWVTADKGLQYALDHALDNAITHNDLETPTVRVTVTDDPENDRGVVQIADDGPPIPDIETDVLDTEADVHSTYHGSGVGLWVMKWCVDSLGGQLTFEENTPRGNIVRISLPKENPPESATQQASNPV</sequence>
<evidence type="ECO:0000256" key="1">
    <source>
        <dbReference type="ARBA" id="ARBA00000085"/>
    </source>
</evidence>
<dbReference type="Gene3D" id="3.30.565.10">
    <property type="entry name" value="Histidine kinase-like ATPase, C-terminal domain"/>
    <property type="match status" value="1"/>
</dbReference>
<keyword evidence="11" id="KW-1185">Reference proteome</keyword>
<dbReference type="InterPro" id="IPR005467">
    <property type="entry name" value="His_kinase_dom"/>
</dbReference>
<name>A0A7D5GH05_9EURY</name>
<comment type="catalytic activity">
    <reaction evidence="1">
        <text>ATP + protein L-histidine = ADP + protein N-phospho-L-histidine.</text>
        <dbReference type="EC" id="2.7.13.3"/>
    </reaction>
</comment>
<dbReference type="InterPro" id="IPR004358">
    <property type="entry name" value="Sig_transdc_His_kin-like_C"/>
</dbReference>
<feature type="domain" description="PAC" evidence="9">
    <location>
        <begin position="80"/>
        <end position="130"/>
    </location>
</feature>
<feature type="domain" description="Histidine kinase" evidence="7">
    <location>
        <begin position="134"/>
        <end position="343"/>
    </location>
</feature>
<dbReference type="OrthoDB" id="327291at2157"/>
<evidence type="ECO:0000259" key="7">
    <source>
        <dbReference type="PROSITE" id="PS50109"/>
    </source>
</evidence>
<accession>A0A7D5GH05</accession>